<dbReference type="Proteomes" id="UP000823936">
    <property type="component" value="Unassembled WGS sequence"/>
</dbReference>
<organism evidence="2 3">
    <name type="scientific">Candidatus Ornithospirochaeta avicola</name>
    <dbReference type="NCBI Taxonomy" id="2840896"/>
    <lineage>
        <taxon>Bacteria</taxon>
        <taxon>Pseudomonadati</taxon>
        <taxon>Spirochaetota</taxon>
        <taxon>Spirochaetia</taxon>
        <taxon>Spirochaetales</taxon>
        <taxon>Spirochaetaceae</taxon>
        <taxon>Spirochaetaceae incertae sedis</taxon>
        <taxon>Candidatus Ornithospirochaeta</taxon>
    </lineage>
</organism>
<accession>A0A9D1PTM9</accession>
<keyword evidence="1" id="KW-0732">Signal</keyword>
<sequence>MKKIVCLLLSVALIFTSCSSFDLSRLNLPLWITNPHSPSGRILFISSATASSEDEARQGAYRSSLDEMSRDLGWDAYTRYYRQMLTGGSITELDGRVENTYTFRSGDEYTFYLGFSVDADLFDQMRTIEAAESLEREEEIKALLSSSRDRYRDGFDADAFSLSLDALILSLEGTVRDESVRSTVIYSDYVSYYLEGMNLKVSSDSGSINSTASVKRNRGLFHPPVENAPLIFSFTMVESDSEMKTDYIDGLTDSKGRYNAVFTNSYYIRKGSVNVTFNFDEEKLKKLESLNTAYYESIMRIIEEKSVSYAYDERFDFSSMLDAVIVTYDEKGEENDDQLFLGGFNSFFSDLMIPFSAVKGEGESLSDVLHSYLSNGDAKPYVLIIRAGITDETVTEKSTAVRVDAHIDVFDTKTQETVYSDYSVFSCGYSEEYEDASAEAFRYAGRLTASAFLTEF</sequence>
<evidence type="ECO:0000313" key="3">
    <source>
        <dbReference type="Proteomes" id="UP000823936"/>
    </source>
</evidence>
<feature type="signal peptide" evidence="1">
    <location>
        <begin position="1"/>
        <end position="22"/>
    </location>
</feature>
<dbReference type="EMBL" id="DXHU01000006">
    <property type="protein sequence ID" value="HIV98528.1"/>
    <property type="molecule type" value="Genomic_DNA"/>
</dbReference>
<reference evidence="2" key="2">
    <citation type="submission" date="2021-04" db="EMBL/GenBank/DDBJ databases">
        <authorList>
            <person name="Gilroy R."/>
        </authorList>
    </citation>
    <scope>NUCLEOTIDE SEQUENCE</scope>
    <source>
        <strain evidence="2">Gambia11-129</strain>
    </source>
</reference>
<evidence type="ECO:0000313" key="2">
    <source>
        <dbReference type="EMBL" id="HIV98528.1"/>
    </source>
</evidence>
<evidence type="ECO:0000256" key="1">
    <source>
        <dbReference type="SAM" id="SignalP"/>
    </source>
</evidence>
<feature type="chain" id="PRO_5038535838" evidence="1">
    <location>
        <begin position="23"/>
        <end position="456"/>
    </location>
</feature>
<dbReference type="PROSITE" id="PS51257">
    <property type="entry name" value="PROKAR_LIPOPROTEIN"/>
    <property type="match status" value="1"/>
</dbReference>
<proteinExistence type="predicted"/>
<reference evidence="2" key="1">
    <citation type="journal article" date="2021" name="PeerJ">
        <title>Extensive microbial diversity within the chicken gut microbiome revealed by metagenomics and culture.</title>
        <authorList>
            <person name="Gilroy R."/>
            <person name="Ravi A."/>
            <person name="Getino M."/>
            <person name="Pursley I."/>
            <person name="Horton D.L."/>
            <person name="Alikhan N.F."/>
            <person name="Baker D."/>
            <person name="Gharbi K."/>
            <person name="Hall N."/>
            <person name="Watson M."/>
            <person name="Adriaenssens E.M."/>
            <person name="Foster-Nyarko E."/>
            <person name="Jarju S."/>
            <person name="Secka A."/>
            <person name="Antonio M."/>
            <person name="Oren A."/>
            <person name="Chaudhuri R.R."/>
            <person name="La Ragione R."/>
            <person name="Hildebrand F."/>
            <person name="Pallen M.J."/>
        </authorList>
    </citation>
    <scope>NUCLEOTIDE SEQUENCE</scope>
    <source>
        <strain evidence="2">Gambia11-129</strain>
    </source>
</reference>
<protein>
    <submittedName>
        <fullName evidence="2">Uncharacterized protein</fullName>
    </submittedName>
</protein>
<gene>
    <name evidence="2" type="ORF">IAB12_01960</name>
</gene>
<dbReference type="AlphaFoldDB" id="A0A9D1PTM9"/>
<comment type="caution">
    <text evidence="2">The sequence shown here is derived from an EMBL/GenBank/DDBJ whole genome shotgun (WGS) entry which is preliminary data.</text>
</comment>
<name>A0A9D1PTM9_9SPIO</name>